<accession>A0A6B2AZR0</accession>
<protein>
    <submittedName>
        <fullName evidence="1">Uncharacterized protein</fullName>
    </submittedName>
</protein>
<comment type="caution">
    <text evidence="1">The sequence shown here is derived from an EMBL/GenBank/DDBJ whole genome shotgun (WGS) entry which is preliminary data.</text>
</comment>
<reference evidence="1" key="1">
    <citation type="journal article" date="2020" name="Phytopathology">
        <title>Zucchini vein clearing disease is caused by several lineages within Pseudomonas syringae species complex.</title>
        <authorList>
            <person name="Lacault C."/>
            <person name="Briand M."/>
            <person name="Jacques M.A."/>
            <person name="Darrasse A."/>
        </authorList>
    </citation>
    <scope>NUCLEOTIDE SEQUENCE</scope>
    <source>
        <strain evidence="1">P123</strain>
    </source>
</reference>
<name>A0A6B2AZR0_PSESX</name>
<organism evidence="1">
    <name type="scientific">Pseudomonas syringae</name>
    <dbReference type="NCBI Taxonomy" id="317"/>
    <lineage>
        <taxon>Bacteria</taxon>
        <taxon>Pseudomonadati</taxon>
        <taxon>Pseudomonadota</taxon>
        <taxon>Gammaproteobacteria</taxon>
        <taxon>Pseudomonadales</taxon>
        <taxon>Pseudomonadaceae</taxon>
        <taxon>Pseudomonas</taxon>
    </lineage>
</organism>
<dbReference type="EMBL" id="VLIF01000019">
    <property type="protein sequence ID" value="NAO78439.1"/>
    <property type="molecule type" value="Genomic_DNA"/>
</dbReference>
<gene>
    <name evidence="1" type="ORF">PspP123CL_21350</name>
</gene>
<dbReference type="AlphaFoldDB" id="A0A6B2AZR0"/>
<evidence type="ECO:0000313" key="1">
    <source>
        <dbReference type="EMBL" id="NAO78439.1"/>
    </source>
</evidence>
<sequence>MSDEEVVMEDRFERWLKVSIGMARFEPHLLDLVQDMGQLDANLCSMDARFVRAHPDGQNALYDHYSIQSHKTQSYLWVLGAYEILRTLAQRVKDGQSDDPPDVAARIEAARDRFARVRIPLAKFEASRKYKAIDNPIAYPGLDLKYGIAWQLNESEVISRQELSDVFLEALEFVRAAKLGRQAKP</sequence>
<proteinExistence type="predicted"/>